<gene>
    <name evidence="1" type="ORF">BQ8482_80086</name>
</gene>
<evidence type="ECO:0000313" key="2">
    <source>
        <dbReference type="Proteomes" id="UP000245698"/>
    </source>
</evidence>
<evidence type="ECO:0000313" key="1">
    <source>
        <dbReference type="EMBL" id="SJM35452.1"/>
    </source>
</evidence>
<dbReference type="AlphaFoldDB" id="A0A2P9AW68"/>
<accession>A0A2P9AW68</accession>
<proteinExistence type="predicted"/>
<name>A0A2P9AW68_9HYPH</name>
<reference evidence="2" key="1">
    <citation type="submission" date="2016-12" db="EMBL/GenBank/DDBJ databases">
        <authorList>
            <person name="Brunel B."/>
        </authorList>
    </citation>
    <scope>NUCLEOTIDE SEQUENCE [LARGE SCALE GENOMIC DNA]</scope>
</reference>
<organism evidence="1 2">
    <name type="scientific">Mesorhizobium delmotii</name>
    <dbReference type="NCBI Taxonomy" id="1631247"/>
    <lineage>
        <taxon>Bacteria</taxon>
        <taxon>Pseudomonadati</taxon>
        <taxon>Pseudomonadota</taxon>
        <taxon>Alphaproteobacteria</taxon>
        <taxon>Hyphomicrobiales</taxon>
        <taxon>Phyllobacteriaceae</taxon>
        <taxon>Mesorhizobium</taxon>
    </lineage>
</organism>
<protein>
    <submittedName>
        <fullName evidence="1">Uncharacterized protein</fullName>
    </submittedName>
</protein>
<sequence length="282" mass="31154">MLSREEALGPAPRFSIACPEPAVRQVQPLRRFKAHFVDVVDEGEETDQLHLMGQVHFLHRRHRFQQFGMAVGKTQNLCVAVARRRKVRREVILTVRIPDRADDRSTRSLDCGGAMRLKFPSEWIIGGDVEPPFQSLACQSKPWNGSKRDSAVCVLNNGRCCAFSRLNRCAGANDKDRLAMAGCDRCHRQTGVRVDAADHHIDTVVCMPFPSNFGGDLRIVAVIAEKQFNTSAGNGPPHVFDSHSDGLCAGGAVNPLVRAGEVRAEADFDGGVRHFRTLFLCP</sequence>
<dbReference type="Proteomes" id="UP000245698">
    <property type="component" value="Unassembled WGS sequence"/>
</dbReference>
<keyword evidence="2" id="KW-1185">Reference proteome</keyword>
<dbReference type="EMBL" id="FUIG01000092">
    <property type="protein sequence ID" value="SJM35452.1"/>
    <property type="molecule type" value="Genomic_DNA"/>
</dbReference>